<dbReference type="OrthoDB" id="3681559at2"/>
<dbReference type="EMBL" id="VLLL01000006">
    <property type="protein sequence ID" value="TWJ11542.1"/>
    <property type="molecule type" value="Genomic_DNA"/>
</dbReference>
<evidence type="ECO:0000259" key="1">
    <source>
        <dbReference type="Pfam" id="PF12680"/>
    </source>
</evidence>
<dbReference type="Proteomes" id="UP000321617">
    <property type="component" value="Unassembled WGS sequence"/>
</dbReference>
<comment type="caution">
    <text evidence="2">The sequence shown here is derived from an EMBL/GenBank/DDBJ whole genome shotgun (WGS) entry which is preliminary data.</text>
</comment>
<dbReference type="Gene3D" id="3.10.450.50">
    <property type="match status" value="1"/>
</dbReference>
<keyword evidence="3" id="KW-1185">Reference proteome</keyword>
<dbReference type="Pfam" id="PF12680">
    <property type="entry name" value="SnoaL_2"/>
    <property type="match status" value="1"/>
</dbReference>
<proteinExistence type="predicted"/>
<sequence>MTDHPTPREVFERFAAAGVSGDVTSQADLYTEDGVLEFPLVADPVPHRFQGRAAIRRTLQALRDHVTDSGTVVDPAATRVTLHDTTDPRVLVAEIALAITLPTPTVAHYVQVFTVEAGLIRNMRDYFGPHQIDFVTRALRD</sequence>
<accession>A0A562V161</accession>
<reference evidence="2 3" key="1">
    <citation type="journal article" date="2013" name="Stand. Genomic Sci.">
        <title>Genomic Encyclopedia of Type Strains, Phase I: The one thousand microbial genomes (KMG-I) project.</title>
        <authorList>
            <person name="Kyrpides N.C."/>
            <person name="Woyke T."/>
            <person name="Eisen J.A."/>
            <person name="Garrity G."/>
            <person name="Lilburn T.G."/>
            <person name="Beck B.J."/>
            <person name="Whitman W.B."/>
            <person name="Hugenholtz P."/>
            <person name="Klenk H.P."/>
        </authorList>
    </citation>
    <scope>NUCLEOTIDE SEQUENCE [LARGE SCALE GENOMIC DNA]</scope>
    <source>
        <strain evidence="2 3">DSM 45044</strain>
    </source>
</reference>
<protein>
    <submittedName>
        <fullName evidence="2">SnoaL-like protein</fullName>
    </submittedName>
</protein>
<feature type="domain" description="SnoaL-like" evidence="1">
    <location>
        <begin position="12"/>
        <end position="121"/>
    </location>
</feature>
<dbReference type="InterPro" id="IPR032710">
    <property type="entry name" value="NTF2-like_dom_sf"/>
</dbReference>
<organism evidence="2 3">
    <name type="scientific">Stackebrandtia albiflava</name>
    <dbReference type="NCBI Taxonomy" id="406432"/>
    <lineage>
        <taxon>Bacteria</taxon>
        <taxon>Bacillati</taxon>
        <taxon>Actinomycetota</taxon>
        <taxon>Actinomycetes</taxon>
        <taxon>Glycomycetales</taxon>
        <taxon>Glycomycetaceae</taxon>
        <taxon>Stackebrandtia</taxon>
    </lineage>
</organism>
<dbReference type="RefSeq" id="WP_147137777.1">
    <property type="nucleotide sequence ID" value="NZ_BAABIJ010000002.1"/>
</dbReference>
<gene>
    <name evidence="2" type="ORF">LX16_2267</name>
</gene>
<dbReference type="InterPro" id="IPR037401">
    <property type="entry name" value="SnoaL-like"/>
</dbReference>
<dbReference type="SUPFAM" id="SSF54427">
    <property type="entry name" value="NTF2-like"/>
    <property type="match status" value="1"/>
</dbReference>
<evidence type="ECO:0000313" key="2">
    <source>
        <dbReference type="EMBL" id="TWJ11542.1"/>
    </source>
</evidence>
<evidence type="ECO:0000313" key="3">
    <source>
        <dbReference type="Proteomes" id="UP000321617"/>
    </source>
</evidence>
<dbReference type="AlphaFoldDB" id="A0A562V161"/>
<name>A0A562V161_9ACTN</name>